<sequence>MSDVILAFFTKTRHDSKLTKTIMILYYYEEEKAFGTLSEYKSPETPGCDTTLYYTIPDALPEREDLKKKHDLTYWPTDTNFCNNRQSR</sequence>
<dbReference type="Proteomes" id="UP001519460">
    <property type="component" value="Unassembled WGS sequence"/>
</dbReference>
<dbReference type="AlphaFoldDB" id="A0ABD0JYF4"/>
<evidence type="ECO:0000313" key="2">
    <source>
        <dbReference type="Proteomes" id="UP001519460"/>
    </source>
</evidence>
<proteinExistence type="predicted"/>
<dbReference type="EMBL" id="JACVVK020000296">
    <property type="protein sequence ID" value="KAK7479732.1"/>
    <property type="molecule type" value="Genomic_DNA"/>
</dbReference>
<protein>
    <submittedName>
        <fullName evidence="1">Uncharacterized protein</fullName>
    </submittedName>
</protein>
<keyword evidence="2" id="KW-1185">Reference proteome</keyword>
<reference evidence="1 2" key="1">
    <citation type="journal article" date="2023" name="Sci. Data">
        <title>Genome assembly of the Korean intertidal mud-creeper Batillaria attramentaria.</title>
        <authorList>
            <person name="Patra A.K."/>
            <person name="Ho P.T."/>
            <person name="Jun S."/>
            <person name="Lee S.J."/>
            <person name="Kim Y."/>
            <person name="Won Y.J."/>
        </authorList>
    </citation>
    <scope>NUCLEOTIDE SEQUENCE [LARGE SCALE GENOMIC DNA]</scope>
    <source>
        <strain evidence="1">Wonlab-2016</strain>
    </source>
</reference>
<comment type="caution">
    <text evidence="1">The sequence shown here is derived from an EMBL/GenBank/DDBJ whole genome shotgun (WGS) entry which is preliminary data.</text>
</comment>
<accession>A0ABD0JYF4</accession>
<evidence type="ECO:0000313" key="1">
    <source>
        <dbReference type="EMBL" id="KAK7479732.1"/>
    </source>
</evidence>
<organism evidence="1 2">
    <name type="scientific">Batillaria attramentaria</name>
    <dbReference type="NCBI Taxonomy" id="370345"/>
    <lineage>
        <taxon>Eukaryota</taxon>
        <taxon>Metazoa</taxon>
        <taxon>Spiralia</taxon>
        <taxon>Lophotrochozoa</taxon>
        <taxon>Mollusca</taxon>
        <taxon>Gastropoda</taxon>
        <taxon>Caenogastropoda</taxon>
        <taxon>Sorbeoconcha</taxon>
        <taxon>Cerithioidea</taxon>
        <taxon>Batillariidae</taxon>
        <taxon>Batillaria</taxon>
    </lineage>
</organism>
<name>A0ABD0JYF4_9CAEN</name>
<gene>
    <name evidence="1" type="ORF">BaRGS_00029008</name>
</gene>